<protein>
    <submittedName>
        <fullName evidence="2">Heterokaryon incompatibility protein-domain-containing protein</fullName>
    </submittedName>
</protein>
<evidence type="ECO:0000313" key="2">
    <source>
        <dbReference type="EMBL" id="KAK4205557.1"/>
    </source>
</evidence>
<reference evidence="2" key="1">
    <citation type="journal article" date="2023" name="Mol. Phylogenet. Evol.">
        <title>Genome-scale phylogeny and comparative genomics of the fungal order Sordariales.</title>
        <authorList>
            <person name="Hensen N."/>
            <person name="Bonometti L."/>
            <person name="Westerberg I."/>
            <person name="Brannstrom I.O."/>
            <person name="Guillou S."/>
            <person name="Cros-Aarteil S."/>
            <person name="Calhoun S."/>
            <person name="Haridas S."/>
            <person name="Kuo A."/>
            <person name="Mondo S."/>
            <person name="Pangilinan J."/>
            <person name="Riley R."/>
            <person name="LaButti K."/>
            <person name="Andreopoulos B."/>
            <person name="Lipzen A."/>
            <person name="Chen C."/>
            <person name="Yan M."/>
            <person name="Daum C."/>
            <person name="Ng V."/>
            <person name="Clum A."/>
            <person name="Steindorff A."/>
            <person name="Ohm R.A."/>
            <person name="Martin F."/>
            <person name="Silar P."/>
            <person name="Natvig D.O."/>
            <person name="Lalanne C."/>
            <person name="Gautier V."/>
            <person name="Ament-Velasquez S.L."/>
            <person name="Kruys A."/>
            <person name="Hutchinson M.I."/>
            <person name="Powell A.J."/>
            <person name="Barry K."/>
            <person name="Miller A.N."/>
            <person name="Grigoriev I.V."/>
            <person name="Debuchy R."/>
            <person name="Gladieux P."/>
            <person name="Hiltunen Thoren M."/>
            <person name="Johannesson H."/>
        </authorList>
    </citation>
    <scope>NUCLEOTIDE SEQUENCE</scope>
    <source>
        <strain evidence="2">CBS 315.58</strain>
    </source>
</reference>
<comment type="caution">
    <text evidence="2">The sequence shown here is derived from an EMBL/GenBank/DDBJ whole genome shotgun (WGS) entry which is preliminary data.</text>
</comment>
<dbReference type="InterPro" id="IPR010730">
    <property type="entry name" value="HET"/>
</dbReference>
<dbReference type="Pfam" id="PF26639">
    <property type="entry name" value="Het-6_barrel"/>
    <property type="match status" value="1"/>
</dbReference>
<dbReference type="Proteomes" id="UP001303160">
    <property type="component" value="Unassembled WGS sequence"/>
</dbReference>
<reference evidence="2" key="2">
    <citation type="submission" date="2023-05" db="EMBL/GenBank/DDBJ databases">
        <authorList>
            <consortium name="Lawrence Berkeley National Laboratory"/>
            <person name="Steindorff A."/>
            <person name="Hensen N."/>
            <person name="Bonometti L."/>
            <person name="Westerberg I."/>
            <person name="Brannstrom I.O."/>
            <person name="Guillou S."/>
            <person name="Cros-Aarteil S."/>
            <person name="Calhoun S."/>
            <person name="Haridas S."/>
            <person name="Kuo A."/>
            <person name="Mondo S."/>
            <person name="Pangilinan J."/>
            <person name="Riley R."/>
            <person name="Labutti K."/>
            <person name="Andreopoulos B."/>
            <person name="Lipzen A."/>
            <person name="Chen C."/>
            <person name="Yanf M."/>
            <person name="Daum C."/>
            <person name="Ng V."/>
            <person name="Clum A."/>
            <person name="Ohm R."/>
            <person name="Martin F."/>
            <person name="Silar P."/>
            <person name="Natvig D."/>
            <person name="Lalanne C."/>
            <person name="Gautier V."/>
            <person name="Ament-Velasquez S.L."/>
            <person name="Kruys A."/>
            <person name="Hutchinson M.I."/>
            <person name="Powell A.J."/>
            <person name="Barry K."/>
            <person name="Miller A.N."/>
            <person name="Grigoriev I.V."/>
            <person name="Debuchy R."/>
            <person name="Gladieux P."/>
            <person name="Thoren M.H."/>
            <person name="Johannesson H."/>
        </authorList>
    </citation>
    <scope>NUCLEOTIDE SEQUENCE</scope>
    <source>
        <strain evidence="2">CBS 315.58</strain>
    </source>
</reference>
<evidence type="ECO:0000259" key="1">
    <source>
        <dbReference type="Pfam" id="PF06985"/>
    </source>
</evidence>
<accession>A0AAN6XXN2</accession>
<sequence>MDAFSYLPLNHDIREIRLITLHYPDPTSGEEPTGCTSTVPPPIKLTLSHVSLDAQPAPDYSALSYVWGDANDMQSIILDGQTFQVTHNLFTALERLYADGFSGKIWIDAICINQSDNDEKAVQVQLMTSIYSRAEEVFIWLGPGPDGGALQTIARLSALFQGEVMNKYRAGKHDFISLRDTFIKNVVDLAVEDQGQNDRTDGFDFEAIFRLCTERQWWRRVWVIQELVLAKKATVLCGVASASWKSVADCVASTFSPLWVSRELSRDIPGRLREIANSISRTTIHLIMAGHLYQRSLEQADWNKDRAGVTLIDALDTIYGAQRTDGALSTSDQRDMIYGILGIIRPEDRFKIAVDYSDNMTLEKILFEVGRVVLVDRGPDVLARRRSSSASLPSWVIEWKSKAGFCAGVADGNTLRKKNDFDASKGRSWENWSSKCQIEQASYAAPQISLLGRIITQVATVGRKFKYYDFPPKNVNDIRQWLLELMEMLESHQLSQVDAIPSASNDISRELLSRTLDNIWRVPIMDRNDEKRVNDENKAILIAGFDALMGKRQPPPEIVGDEEKKAWVLAESRDYRHAWGVGSNLAVVDGTGRPGLTENEVQVDDQVVIFAGGHVPFVIRPVEDMGGGGNIRYRLVSAAYIYGLMDGEAMEGDPDFEEIWLV</sequence>
<gene>
    <name evidence="2" type="ORF">QBC40DRAFT_36744</name>
</gene>
<dbReference type="PANTHER" id="PTHR24148">
    <property type="entry name" value="ANKYRIN REPEAT DOMAIN-CONTAINING PROTEIN 39 HOMOLOG-RELATED"/>
    <property type="match status" value="1"/>
</dbReference>
<proteinExistence type="predicted"/>
<dbReference type="InterPro" id="IPR052895">
    <property type="entry name" value="HetReg/Transcr_Mod"/>
</dbReference>
<organism evidence="2 3">
    <name type="scientific">Triangularia verruculosa</name>
    <dbReference type="NCBI Taxonomy" id="2587418"/>
    <lineage>
        <taxon>Eukaryota</taxon>
        <taxon>Fungi</taxon>
        <taxon>Dikarya</taxon>
        <taxon>Ascomycota</taxon>
        <taxon>Pezizomycotina</taxon>
        <taxon>Sordariomycetes</taxon>
        <taxon>Sordariomycetidae</taxon>
        <taxon>Sordariales</taxon>
        <taxon>Podosporaceae</taxon>
        <taxon>Triangularia</taxon>
    </lineage>
</organism>
<dbReference type="EMBL" id="MU863876">
    <property type="protein sequence ID" value="KAK4205557.1"/>
    <property type="molecule type" value="Genomic_DNA"/>
</dbReference>
<dbReference type="AlphaFoldDB" id="A0AAN6XXN2"/>
<keyword evidence="3" id="KW-1185">Reference proteome</keyword>
<evidence type="ECO:0000313" key="3">
    <source>
        <dbReference type="Proteomes" id="UP001303160"/>
    </source>
</evidence>
<name>A0AAN6XXN2_9PEZI</name>
<dbReference type="Pfam" id="PF06985">
    <property type="entry name" value="HET"/>
    <property type="match status" value="1"/>
</dbReference>
<dbReference type="PANTHER" id="PTHR24148:SF77">
    <property type="entry name" value="HETEROKARYON INCOMPATIBILITY DOMAIN-CONTAINING PROTEIN"/>
    <property type="match status" value="1"/>
</dbReference>
<feature type="domain" description="Heterokaryon incompatibility" evidence="1">
    <location>
        <begin position="60"/>
        <end position="226"/>
    </location>
</feature>